<dbReference type="EMBL" id="BAAAZP010000089">
    <property type="protein sequence ID" value="GAA3677748.1"/>
    <property type="molecule type" value="Genomic_DNA"/>
</dbReference>
<comment type="caution">
    <text evidence="1">The sequence shown here is derived from an EMBL/GenBank/DDBJ whole genome shotgun (WGS) entry which is preliminary data.</text>
</comment>
<name>A0ABP7C752_9ACTN</name>
<evidence type="ECO:0000313" key="2">
    <source>
        <dbReference type="Proteomes" id="UP001500902"/>
    </source>
</evidence>
<sequence length="378" mass="41339">MTRYAIDCARNALIAQWSTGIGDTATTVAELPRHHPRQHLLQLTANLTSLSQLCWRSYTHPASATDQHGPHSLGWYRQQERDAFATVLPILINARQPADEPIGTKVEQAAHAVARVLRTLDAPQLTTRITTDVAAELAAIEQAELGDLSERAEQAVALSREDASPLQISQADRLLHQNPFGCEALLTQVDPTAAAIAAAHWFHAAVTVTAQRTGLYLIQIVATAEQRGKPLAIESLTDITAAINIGERSRHVVMPLIRNALHVAEGHLRGITDVQQRLTAAGQFIEKAQAEHPELGLHPDTVRLPLTPLDPARPAPDLLDNLLHGIHVCCRLYQEHAGVQRPIATTSDAGDEPRQEALRRAFLTATREEAARQSERLL</sequence>
<keyword evidence="2" id="KW-1185">Reference proteome</keyword>
<protein>
    <recommendedName>
        <fullName evidence="3">DUF222 domain-containing protein</fullName>
    </recommendedName>
</protein>
<reference evidence="2" key="1">
    <citation type="journal article" date="2019" name="Int. J. Syst. Evol. Microbiol.">
        <title>The Global Catalogue of Microorganisms (GCM) 10K type strain sequencing project: providing services to taxonomists for standard genome sequencing and annotation.</title>
        <authorList>
            <consortium name="The Broad Institute Genomics Platform"/>
            <consortium name="The Broad Institute Genome Sequencing Center for Infectious Disease"/>
            <person name="Wu L."/>
            <person name="Ma J."/>
        </authorList>
    </citation>
    <scope>NUCLEOTIDE SEQUENCE [LARGE SCALE GENOMIC DNA]</scope>
    <source>
        <strain evidence="2">JCM 16904</strain>
    </source>
</reference>
<accession>A0ABP7C752</accession>
<evidence type="ECO:0008006" key="3">
    <source>
        <dbReference type="Google" id="ProtNLM"/>
    </source>
</evidence>
<proteinExistence type="predicted"/>
<dbReference type="RefSeq" id="WP_344881906.1">
    <property type="nucleotide sequence ID" value="NZ_BAAAZP010000089.1"/>
</dbReference>
<dbReference type="Proteomes" id="UP001500902">
    <property type="component" value="Unassembled WGS sequence"/>
</dbReference>
<gene>
    <name evidence="1" type="ORF">GCM10022224_047290</name>
</gene>
<organism evidence="1 2">
    <name type="scientific">Nonomuraea antimicrobica</name>
    <dbReference type="NCBI Taxonomy" id="561173"/>
    <lineage>
        <taxon>Bacteria</taxon>
        <taxon>Bacillati</taxon>
        <taxon>Actinomycetota</taxon>
        <taxon>Actinomycetes</taxon>
        <taxon>Streptosporangiales</taxon>
        <taxon>Streptosporangiaceae</taxon>
        <taxon>Nonomuraea</taxon>
    </lineage>
</organism>
<evidence type="ECO:0000313" key="1">
    <source>
        <dbReference type="EMBL" id="GAA3677748.1"/>
    </source>
</evidence>